<accession>A0ABV3AYW9</accession>
<evidence type="ECO:0000313" key="1">
    <source>
        <dbReference type="EMBL" id="MEU6802370.1"/>
    </source>
</evidence>
<dbReference type="RefSeq" id="WP_359695596.1">
    <property type="nucleotide sequence ID" value="NZ_JBEYXT010000058.1"/>
</dbReference>
<proteinExistence type="predicted"/>
<dbReference type="Proteomes" id="UP001551189">
    <property type="component" value="Unassembled WGS sequence"/>
</dbReference>
<dbReference type="EMBL" id="JBEYXT010000058">
    <property type="protein sequence ID" value="MEU6802370.1"/>
    <property type="molecule type" value="Genomic_DNA"/>
</dbReference>
<gene>
    <name evidence="1" type="ORF">ABZ931_15325</name>
</gene>
<comment type="caution">
    <text evidence="1">The sequence shown here is derived from an EMBL/GenBank/DDBJ whole genome shotgun (WGS) entry which is preliminary data.</text>
</comment>
<reference evidence="1 2" key="1">
    <citation type="submission" date="2024-06" db="EMBL/GenBank/DDBJ databases">
        <title>The Natural Products Discovery Center: Release of the First 8490 Sequenced Strains for Exploring Actinobacteria Biosynthetic Diversity.</title>
        <authorList>
            <person name="Kalkreuter E."/>
            <person name="Kautsar S.A."/>
            <person name="Yang D."/>
            <person name="Bader C.D."/>
            <person name="Teijaro C.N."/>
            <person name="Fluegel L."/>
            <person name="Davis C.M."/>
            <person name="Simpson J.R."/>
            <person name="Lauterbach L."/>
            <person name="Steele A.D."/>
            <person name="Gui C."/>
            <person name="Meng S."/>
            <person name="Li G."/>
            <person name="Viehrig K."/>
            <person name="Ye F."/>
            <person name="Su P."/>
            <person name="Kiefer A.F."/>
            <person name="Nichols A."/>
            <person name="Cepeda A.J."/>
            <person name="Yan W."/>
            <person name="Fan B."/>
            <person name="Jiang Y."/>
            <person name="Adhikari A."/>
            <person name="Zheng C.-J."/>
            <person name="Schuster L."/>
            <person name="Cowan T.M."/>
            <person name="Smanski M.J."/>
            <person name="Chevrette M.G."/>
            <person name="De Carvalho L.P.S."/>
            <person name="Shen B."/>
        </authorList>
    </citation>
    <scope>NUCLEOTIDE SEQUENCE [LARGE SCALE GENOMIC DNA]</scope>
    <source>
        <strain evidence="1 2">NPDC046851</strain>
    </source>
</reference>
<evidence type="ECO:0000313" key="2">
    <source>
        <dbReference type="Proteomes" id="UP001551189"/>
    </source>
</evidence>
<protein>
    <submittedName>
        <fullName evidence="1">Uncharacterized protein</fullName>
    </submittedName>
</protein>
<organism evidence="1 2">
    <name type="scientific">Streptomyces neyagawaensis</name>
    <dbReference type="NCBI Taxonomy" id="42238"/>
    <lineage>
        <taxon>Bacteria</taxon>
        <taxon>Bacillati</taxon>
        <taxon>Actinomycetota</taxon>
        <taxon>Actinomycetes</taxon>
        <taxon>Kitasatosporales</taxon>
        <taxon>Streptomycetaceae</taxon>
        <taxon>Streptomyces</taxon>
    </lineage>
</organism>
<keyword evidence="2" id="KW-1185">Reference proteome</keyword>
<sequence>MLVVEISRLAVAAINPLLQRLDRRVDEVRKRPDVAHALIELHRVIKSWATAAEGLNQSYEAWVRCGAAGSFDDFDSYDSQVAYAKFFRDLTGDTQFKPDAPPPSFEVLSIYAPELTSDLKMVTEHRLQRLDEFNDVMHEYSRNVTTLRPGDLAKTAADLKSAAESLRRFIVENFPIHSL</sequence>
<name>A0ABV3AYW9_9ACTN</name>